<dbReference type="EMBL" id="CP159253">
    <property type="protein sequence ID" value="XCG46651.1"/>
    <property type="molecule type" value="Genomic_DNA"/>
</dbReference>
<dbReference type="AlphaFoldDB" id="A0AAU8CIJ1"/>
<keyword evidence="2" id="KW-0175">Coiled coil</keyword>
<protein>
    <recommendedName>
        <fullName evidence="1">UPF0335 protein ABVK50_15130</fullName>
    </recommendedName>
</protein>
<name>A0AAU8CIJ1_9HYPH</name>
<dbReference type="Pfam" id="PF10073">
    <property type="entry name" value="GapR_DNA-bd"/>
    <property type="match status" value="1"/>
</dbReference>
<proteinExistence type="inferred from homology"/>
<feature type="coiled-coil region" evidence="2">
    <location>
        <begin position="6"/>
        <end position="40"/>
    </location>
</feature>
<keyword evidence="4" id="KW-0238">DNA-binding</keyword>
<dbReference type="InterPro" id="IPR018753">
    <property type="entry name" value="GapR-like"/>
</dbReference>
<accession>A0AAU8CIJ1</accession>
<feature type="domain" description="GapR-like DNA-binding" evidence="3">
    <location>
        <begin position="9"/>
        <end position="80"/>
    </location>
</feature>
<sequence length="83" mass="9310">MSEEATTIAANDLRAIIERIERLEEEKSTIAEDIKQVLAEAKGKGYDTTTIRKIVALRRLDEAERQEAEAMLDLYKEALGMAA</sequence>
<evidence type="ECO:0000256" key="2">
    <source>
        <dbReference type="SAM" id="Coils"/>
    </source>
</evidence>
<evidence type="ECO:0000259" key="3">
    <source>
        <dbReference type="Pfam" id="PF10073"/>
    </source>
</evidence>
<dbReference type="NCBIfam" id="NF010247">
    <property type="entry name" value="PRK13694.1"/>
    <property type="match status" value="1"/>
</dbReference>
<evidence type="ECO:0000256" key="1">
    <source>
        <dbReference type="HAMAP-Rule" id="MF_00797"/>
    </source>
</evidence>
<dbReference type="GO" id="GO:0003677">
    <property type="term" value="F:DNA binding"/>
    <property type="evidence" value="ECO:0007669"/>
    <property type="project" value="UniProtKB-KW"/>
</dbReference>
<evidence type="ECO:0000313" key="4">
    <source>
        <dbReference type="EMBL" id="XCG46651.1"/>
    </source>
</evidence>
<dbReference type="InterPro" id="IPR046367">
    <property type="entry name" value="GapR-like_DNA-bd"/>
</dbReference>
<organism evidence="4">
    <name type="scientific">Mesorhizobium sp. WSM2240</name>
    <dbReference type="NCBI Taxonomy" id="3228851"/>
    <lineage>
        <taxon>Bacteria</taxon>
        <taxon>Pseudomonadati</taxon>
        <taxon>Pseudomonadota</taxon>
        <taxon>Alphaproteobacteria</taxon>
        <taxon>Hyphomicrobiales</taxon>
        <taxon>Phyllobacteriaceae</taxon>
        <taxon>Mesorhizobium</taxon>
    </lineage>
</organism>
<dbReference type="RefSeq" id="WP_353640781.1">
    <property type="nucleotide sequence ID" value="NZ_CP159253.1"/>
</dbReference>
<dbReference type="HAMAP" id="MF_00797">
    <property type="entry name" value="UPF0335"/>
    <property type="match status" value="1"/>
</dbReference>
<gene>
    <name evidence="4" type="ORF">ABVK50_15130</name>
</gene>
<comment type="similarity">
    <text evidence="1">Belongs to the UPF0335 family.</text>
</comment>
<reference evidence="4" key="1">
    <citation type="submission" date="2024-06" db="EMBL/GenBank/DDBJ databases">
        <title>Mesorhizobium karijinii sp. nov., a symbiont of the iconic Swainsona formosa from arid Australia.</title>
        <authorList>
            <person name="Hill Y.J."/>
            <person name="Watkin E.L.J."/>
            <person name="O'Hara G.W."/>
            <person name="Terpolilli J."/>
            <person name="Tye M.L."/>
            <person name="Kohlmeier M.G."/>
        </authorList>
    </citation>
    <scope>NUCLEOTIDE SEQUENCE</scope>
    <source>
        <strain evidence="4">WSM2240</strain>
    </source>
</reference>